<protein>
    <submittedName>
        <fullName evidence="3">Uncharacterized protein</fullName>
    </submittedName>
</protein>
<sequence length="266" mass="29530">MSSIITVFILFLYYLKLSISITVANKPFSLKNHQSISTTSYPLVLQIPSPPTFSQTSTRSTIVHSNHEQYGNEDENLQTKLEKLNYSEHKSLLALILPIRTKIKPFSSRRKKTKPTINASLQSFSPTYPLSTSNKLTSRQSSTNSPVTINQDKSSTITISSINSDDPASNSPSSIITTTVNSNLPTITTRPSRLLSPTLSTSSSSSFSSSSPTYRRSRQRTSSQYSSSSTSLSTTTHSNNPFIIHHKKKSHIKLFILNKVHFNAKK</sequence>
<gene>
    <name evidence="3" type="ORF">RFH988_LOCUS25230</name>
</gene>
<dbReference type="EMBL" id="CAJNOO010001906">
    <property type="protein sequence ID" value="CAF1213101.1"/>
    <property type="molecule type" value="Genomic_DNA"/>
</dbReference>
<organism evidence="3 4">
    <name type="scientific">Rotaria sordida</name>
    <dbReference type="NCBI Taxonomy" id="392033"/>
    <lineage>
        <taxon>Eukaryota</taxon>
        <taxon>Metazoa</taxon>
        <taxon>Spiralia</taxon>
        <taxon>Gnathifera</taxon>
        <taxon>Rotifera</taxon>
        <taxon>Eurotatoria</taxon>
        <taxon>Bdelloidea</taxon>
        <taxon>Philodinida</taxon>
        <taxon>Philodinidae</taxon>
        <taxon>Rotaria</taxon>
    </lineage>
</organism>
<feature type="signal peptide" evidence="2">
    <location>
        <begin position="1"/>
        <end position="20"/>
    </location>
</feature>
<proteinExistence type="predicted"/>
<dbReference type="AlphaFoldDB" id="A0A814X9D3"/>
<feature type="chain" id="PRO_5032635359" evidence="2">
    <location>
        <begin position="21"/>
        <end position="266"/>
    </location>
</feature>
<dbReference type="Proteomes" id="UP000663882">
    <property type="component" value="Unassembled WGS sequence"/>
</dbReference>
<evidence type="ECO:0000256" key="1">
    <source>
        <dbReference type="SAM" id="MobiDB-lite"/>
    </source>
</evidence>
<feature type="region of interest" description="Disordered" evidence="1">
    <location>
        <begin position="107"/>
        <end position="240"/>
    </location>
</feature>
<evidence type="ECO:0000313" key="4">
    <source>
        <dbReference type="Proteomes" id="UP000663882"/>
    </source>
</evidence>
<accession>A0A814X9D3</accession>
<feature type="compositionally biased region" description="Low complexity" evidence="1">
    <location>
        <begin position="154"/>
        <end position="176"/>
    </location>
</feature>
<comment type="caution">
    <text evidence="3">The sequence shown here is derived from an EMBL/GenBank/DDBJ whole genome shotgun (WGS) entry which is preliminary data.</text>
</comment>
<reference evidence="3" key="1">
    <citation type="submission" date="2021-02" db="EMBL/GenBank/DDBJ databases">
        <authorList>
            <person name="Nowell W R."/>
        </authorList>
    </citation>
    <scope>NUCLEOTIDE SEQUENCE</scope>
</reference>
<name>A0A814X9D3_9BILA</name>
<feature type="compositionally biased region" description="Low complexity" evidence="1">
    <location>
        <begin position="188"/>
        <end position="236"/>
    </location>
</feature>
<keyword evidence="2" id="KW-0732">Signal</keyword>
<evidence type="ECO:0000256" key="2">
    <source>
        <dbReference type="SAM" id="SignalP"/>
    </source>
</evidence>
<feature type="compositionally biased region" description="Polar residues" evidence="1">
    <location>
        <begin position="177"/>
        <end position="187"/>
    </location>
</feature>
<evidence type="ECO:0000313" key="3">
    <source>
        <dbReference type="EMBL" id="CAF1213101.1"/>
    </source>
</evidence>
<feature type="compositionally biased region" description="Polar residues" evidence="1">
    <location>
        <begin position="115"/>
        <end position="153"/>
    </location>
</feature>